<feature type="compositionally biased region" description="Low complexity" evidence="4">
    <location>
        <begin position="1287"/>
        <end position="1309"/>
    </location>
</feature>
<dbReference type="FunFam" id="1.10.472.80:FF:000027">
    <property type="entry name" value="GTPase activating protein (Evi5)"/>
    <property type="match status" value="1"/>
</dbReference>
<feature type="compositionally biased region" description="Low complexity" evidence="4">
    <location>
        <begin position="1413"/>
        <end position="1430"/>
    </location>
</feature>
<dbReference type="Gene3D" id="1.10.472.80">
    <property type="entry name" value="Ypt/Rab-GAP domain of gyp1p, domain 3"/>
    <property type="match status" value="1"/>
</dbReference>
<proteinExistence type="predicted"/>
<dbReference type="PANTHER" id="PTHR47219:SF9">
    <property type="entry name" value="GTPASE ACTIVATING PROTEIN AND CENTROSOME-ASSOCIATED, ISOFORM B"/>
    <property type="match status" value="1"/>
</dbReference>
<feature type="compositionally biased region" description="Polar residues" evidence="4">
    <location>
        <begin position="915"/>
        <end position="925"/>
    </location>
</feature>
<evidence type="ECO:0000259" key="5">
    <source>
        <dbReference type="PROSITE" id="PS50086"/>
    </source>
</evidence>
<dbReference type="FunFam" id="1.10.8.270:FF:000001">
    <property type="entry name" value="TBC1 domain family member 1"/>
    <property type="match status" value="1"/>
</dbReference>
<comment type="caution">
    <text evidence="6">The sequence shown here is derived from an EMBL/GenBank/DDBJ whole genome shotgun (WGS) entry which is preliminary data.</text>
</comment>
<dbReference type="FunFam" id="1.10.10.750:FF:000003">
    <property type="entry name" value="GTPase activating protein (Evi5)"/>
    <property type="match status" value="1"/>
</dbReference>
<organism evidence="6 7">
    <name type="scientific">Hortaea werneckii</name>
    <name type="common">Black yeast</name>
    <name type="synonym">Cladosporium werneckii</name>
    <dbReference type="NCBI Taxonomy" id="91943"/>
    <lineage>
        <taxon>Eukaryota</taxon>
        <taxon>Fungi</taxon>
        <taxon>Dikarya</taxon>
        <taxon>Ascomycota</taxon>
        <taxon>Pezizomycotina</taxon>
        <taxon>Dothideomycetes</taxon>
        <taxon>Dothideomycetidae</taxon>
        <taxon>Mycosphaerellales</taxon>
        <taxon>Teratosphaeriaceae</taxon>
        <taxon>Hortaea</taxon>
    </lineage>
</organism>
<feature type="compositionally biased region" description="Basic and acidic residues" evidence="4">
    <location>
        <begin position="1212"/>
        <end position="1221"/>
    </location>
</feature>
<feature type="compositionally biased region" description="Polar residues" evidence="4">
    <location>
        <begin position="845"/>
        <end position="856"/>
    </location>
</feature>
<dbReference type="GO" id="GO:0031267">
    <property type="term" value="F:small GTPase binding"/>
    <property type="evidence" value="ECO:0007669"/>
    <property type="project" value="TreeGrafter"/>
</dbReference>
<gene>
    <name evidence="6" type="ORF">D0865_06542</name>
</gene>
<evidence type="ECO:0000256" key="2">
    <source>
        <dbReference type="ARBA" id="ARBA00023054"/>
    </source>
</evidence>
<name>A0A3M7CGD9_HORWE</name>
<dbReference type="InterPro" id="IPR035969">
    <property type="entry name" value="Rab-GAP_TBC_sf"/>
</dbReference>
<feature type="compositionally biased region" description="Low complexity" evidence="4">
    <location>
        <begin position="461"/>
        <end position="476"/>
    </location>
</feature>
<evidence type="ECO:0000256" key="1">
    <source>
        <dbReference type="ARBA" id="ARBA00022468"/>
    </source>
</evidence>
<sequence length="1508" mass="164444">MSGAGNTAPILCSITRKTSGTWEKKRGISGNRMEVVDVKRREGTGENNLLKAEDADRLDGGVEKEEQPETELEAGATVVEGKSDESPIPRIDKEAGKTSDLSDARTSMDSNRSASEKNAVQGKVDDQVDSQVDDNDTKEEDGLSEKRSSVKSNNSTREKSTGSEKLSLETTSQQDYAQDVTASPVEQISTEDASKMPTPPDSTATSRPTTPKSELQSPVSLSENLPKENGTASPVEQTLIEDASETSAPPDEAATSRPTTPKVDPQSPITPSESLPREQRESIRDSMASIPLSESSLDYDHLTAQQVEAALTTPKARSNRHTRRPSSLEILQGDAWRRPELERKSTLFDTTKDEPWKTPTTDDSPDIDRGESQSDSVQQQQAEGSPATSTSRPPRFSSLITTPVPAEHNSDSGSSSPVEVDWQQLDANEREEKQDKDLPEGVEDESTAFLLARLEQENAKITAAASHKKSSSSITHARARSESRPPSMGQLKKLVQDRNPRYSMSITSETVPEESVPEPPPMTELEFWAALVQDYPSTASRLPTLTTSKIRSGIPPPLRGVVWTSMSGARDRELEEAFEKLQYEKSPYDGQINKDVGRSFPGVELFRDAEGEGQKMLGRVLKCFSLQDKDIGYCQGLGFLVGPLLMNMGEREAFCVLVRLMDHYSLRPSFLPSLSGLHMRIFQFSSLLRQHHTQLADHLEELGIEPAYLSQWFLSCFAVTCPLPMLFRIYDVIFAEGANETVMRVALALMRRNEPKMLEATEFEEVMQLLLGRGIWDVYAMSADELVDDFTSLGGIITHARLAELEAEFERGQGTEVVGERAGFLPDVQAAASRFLGRLWAPSGHTPSKSTSTLSPHTAEEGAKSQSAIRTPGFLRRSASKQSISTLNESESSSGSASLASTAQTDSDVHDTAAKDSQATDTYSFKSKPDSLRTVSISTGHNIPGPSKEERDMHGQIEDLLTALSEMQREQQQLASMLQREREERGEDQSAVKKLVQKLKQGTSEEEDEGEEKQKEERRRTLPPPPKVPDEVAEIGKQRPKSMMVGSKVDQDKAELEGLLDKVDERLHQNNRISASFETKAQLRDRLARTRESLTVSENSCRDLTSRLEVAESSLEAFTSESEDLRSEVKELRVRVNEEFKARQKLEHTIRELRAGARTVERKDRERVQRAESAGEVPTLGRRSSIVAAEGPGKRGSINSAPVSMVSGSGLRELKLGKRDSSSSLQSLPSRRHTEKHGTPPSVQVQTRSSSSSDQSGNVPAVISTSAEDQDEDAQTVAHQSPPQSPSPAASADNSASSASSMAPALPSPKLDVPKPAGGSPWHARTSSLATKEVFSTPQHEVVPDEALLLELVNAKTSEAQARAELDEMRRALTMNNRRQEAMIMQLRSEMEAAKAAAEVARLDATRSAGESAKATQAADAAKAEATMNALSSPGLNVPTTPSASDSDHASPSSSTTTTPTVEEQRSAAPPPQKKPESRSASSGGGWFWGRRAASNNTPKAVVTPPAD</sequence>
<feature type="region of interest" description="Disordered" evidence="4">
    <location>
        <begin position="1158"/>
        <end position="1326"/>
    </location>
</feature>
<feature type="compositionally biased region" description="Basic and acidic residues" evidence="4">
    <location>
        <begin position="1158"/>
        <end position="1170"/>
    </location>
</feature>
<feature type="compositionally biased region" description="Basic and acidic residues" evidence="4">
    <location>
        <begin position="979"/>
        <end position="991"/>
    </location>
</feature>
<dbReference type="Gene3D" id="1.10.8.270">
    <property type="entry name" value="putative rabgap domain of human tbc1 domain family member 14 like domains"/>
    <property type="match status" value="1"/>
</dbReference>
<feature type="compositionally biased region" description="Basic and acidic residues" evidence="4">
    <location>
        <begin position="51"/>
        <end position="67"/>
    </location>
</feature>
<feature type="compositionally biased region" description="Polar residues" evidence="4">
    <location>
        <begin position="104"/>
        <end position="118"/>
    </location>
</feature>
<feature type="compositionally biased region" description="Low complexity" evidence="4">
    <location>
        <begin position="883"/>
        <end position="902"/>
    </location>
</feature>
<feature type="compositionally biased region" description="Low complexity" evidence="4">
    <location>
        <begin position="1440"/>
        <end position="1461"/>
    </location>
</feature>
<dbReference type="SUPFAM" id="SSF47923">
    <property type="entry name" value="Ypt/Rab-GAP domain of gyp1p"/>
    <property type="match status" value="2"/>
</dbReference>
<feature type="compositionally biased region" description="Low complexity" evidence="4">
    <location>
        <begin position="1240"/>
        <end position="1260"/>
    </location>
</feature>
<dbReference type="VEuPathDB" id="FungiDB:BTJ68_08027"/>
<dbReference type="Proteomes" id="UP000270230">
    <property type="component" value="Unassembled WGS sequence"/>
</dbReference>
<feature type="region of interest" description="Disordered" evidence="4">
    <location>
        <begin position="934"/>
        <end position="953"/>
    </location>
</feature>
<feature type="region of interest" description="Disordered" evidence="4">
    <location>
        <begin position="842"/>
        <end position="927"/>
    </location>
</feature>
<accession>A0A3M7CGD9</accession>
<feature type="region of interest" description="Disordered" evidence="4">
    <location>
        <begin position="969"/>
        <end position="1034"/>
    </location>
</feature>
<dbReference type="GO" id="GO:0005096">
    <property type="term" value="F:GTPase activator activity"/>
    <property type="evidence" value="ECO:0007669"/>
    <property type="project" value="UniProtKB-KW"/>
</dbReference>
<feature type="compositionally biased region" description="Polar residues" evidence="4">
    <location>
        <begin position="201"/>
        <end position="223"/>
    </location>
</feature>
<protein>
    <recommendedName>
        <fullName evidence="5">Rab-GAP TBC domain-containing protein</fullName>
    </recommendedName>
</protein>
<keyword evidence="2 3" id="KW-0175">Coiled coil</keyword>
<dbReference type="PANTHER" id="PTHR47219">
    <property type="entry name" value="RAB GTPASE-ACTIVATING PROTEIN 1-LIKE"/>
    <property type="match status" value="1"/>
</dbReference>
<feature type="compositionally biased region" description="Basic and acidic residues" evidence="4">
    <location>
        <begin position="275"/>
        <end position="284"/>
    </location>
</feature>
<feature type="region of interest" description="Disordered" evidence="4">
    <location>
        <begin position="1411"/>
        <end position="1508"/>
    </location>
</feature>
<dbReference type="PROSITE" id="PS50086">
    <property type="entry name" value="TBC_RABGAP"/>
    <property type="match status" value="1"/>
</dbReference>
<evidence type="ECO:0000256" key="3">
    <source>
        <dbReference type="SAM" id="Coils"/>
    </source>
</evidence>
<evidence type="ECO:0000313" key="7">
    <source>
        <dbReference type="Proteomes" id="UP000270230"/>
    </source>
</evidence>
<feature type="compositionally biased region" description="Basic and acidic residues" evidence="4">
    <location>
        <begin position="81"/>
        <end position="103"/>
    </location>
</feature>
<feature type="compositionally biased region" description="Basic and acidic residues" evidence="4">
    <location>
        <begin position="427"/>
        <end position="439"/>
    </location>
</feature>
<feature type="domain" description="Rab-GAP TBC" evidence="5">
    <location>
        <begin position="553"/>
        <end position="737"/>
    </location>
</feature>
<feature type="compositionally biased region" description="Acidic residues" evidence="4">
    <location>
        <begin position="127"/>
        <end position="139"/>
    </location>
</feature>
<dbReference type="Gene3D" id="1.10.10.750">
    <property type="entry name" value="Ypt/Rab-GAP domain of gyp1p, domain 1"/>
    <property type="match status" value="1"/>
</dbReference>
<evidence type="ECO:0000256" key="4">
    <source>
        <dbReference type="SAM" id="MobiDB-lite"/>
    </source>
</evidence>
<dbReference type="OrthoDB" id="159449at2759"/>
<reference evidence="6 7" key="1">
    <citation type="journal article" date="2018" name="BMC Genomics">
        <title>Genomic evidence for intraspecific hybridization in a clonal and extremely halotolerant yeast.</title>
        <authorList>
            <person name="Gostincar C."/>
            <person name="Stajich J.E."/>
            <person name="Zupancic J."/>
            <person name="Zalar P."/>
            <person name="Gunde-Cimerman N."/>
        </authorList>
    </citation>
    <scope>NUCLEOTIDE SEQUENCE [LARGE SCALE GENOMIC DNA]</scope>
    <source>
        <strain evidence="6 7">EXF-151</strain>
    </source>
</reference>
<dbReference type="EMBL" id="QWIN01000481">
    <property type="protein sequence ID" value="RMY51079.1"/>
    <property type="molecule type" value="Genomic_DNA"/>
</dbReference>
<feature type="region of interest" description="Disordered" evidence="4">
    <location>
        <begin position="461"/>
        <end position="498"/>
    </location>
</feature>
<feature type="coiled-coil region" evidence="3">
    <location>
        <begin position="1352"/>
        <end position="1404"/>
    </location>
</feature>
<feature type="compositionally biased region" description="Polar residues" evidence="4">
    <location>
        <begin position="168"/>
        <end position="191"/>
    </location>
</feature>
<evidence type="ECO:0000313" key="6">
    <source>
        <dbReference type="EMBL" id="RMY51079.1"/>
    </source>
</evidence>
<dbReference type="InterPro" id="IPR000195">
    <property type="entry name" value="Rab-GAP-TBC_dom"/>
</dbReference>
<dbReference type="InterPro" id="IPR050302">
    <property type="entry name" value="Rab_GAP_TBC_domain"/>
</dbReference>
<keyword evidence="1" id="KW-0343">GTPase activation</keyword>
<dbReference type="SMART" id="SM00164">
    <property type="entry name" value="TBC"/>
    <property type="match status" value="1"/>
</dbReference>
<feature type="region of interest" description="Disordered" evidence="4">
    <location>
        <begin position="39"/>
        <end position="448"/>
    </location>
</feature>
<feature type="compositionally biased region" description="Polar residues" evidence="4">
    <location>
        <begin position="373"/>
        <end position="392"/>
    </location>
</feature>
<dbReference type="Pfam" id="PF00566">
    <property type="entry name" value="RabGAP-TBC"/>
    <property type="match status" value="1"/>
</dbReference>
<feature type="compositionally biased region" description="Basic and acidic residues" evidence="4">
    <location>
        <begin position="335"/>
        <end position="356"/>
    </location>
</feature>